<evidence type="ECO:0000256" key="2">
    <source>
        <dbReference type="PROSITE-ProRule" id="PRU01161"/>
    </source>
</evidence>
<gene>
    <name evidence="4" type="ORF">GA0111570_10761</name>
</gene>
<dbReference type="CDD" id="cd07208">
    <property type="entry name" value="Pat_hypo_Ecoli_yjju_like"/>
    <property type="match status" value="1"/>
</dbReference>
<feature type="active site" description="Nucleophile" evidence="2">
    <location>
        <position position="50"/>
    </location>
</feature>
<dbReference type="STRING" id="1577474.GA0111570_10761"/>
<proteinExistence type="predicted"/>
<dbReference type="PROSITE" id="PS51635">
    <property type="entry name" value="PNPLA"/>
    <property type="match status" value="1"/>
</dbReference>
<evidence type="ECO:0000313" key="4">
    <source>
        <dbReference type="EMBL" id="SDB90027.1"/>
    </source>
</evidence>
<dbReference type="InterPro" id="IPR037483">
    <property type="entry name" value="YjjU-like"/>
</dbReference>
<sequence>MTAQPSDLTNNVTDTALIFEGGGMRASYTSAVVVTLLRAGLHFGWVGGISAGASNLANYLVRDEERARISFVDFASDPQMGDFRTWLRGKGWFNAEYIYEQAGFPDQALPYDFETFRSNPAGIAIGAFRMSDGEMVYWGKDDTPDLPSLMRRVRASSTMPVLMPAVGIDGEDYIDGALGPTGGFAIDAARAAGYEKFLVVLTQPRDYVKPAMKNERVMGRWFRRTPAVVDALVRRPANYNRTREELFDLERDGKAMLFVPETMPVTNSERNVARLRAAHELGLAQAGRELPRWREFLGVDGTDRG</sequence>
<feature type="short sequence motif" description="GXSXG" evidence="2">
    <location>
        <begin position="48"/>
        <end position="52"/>
    </location>
</feature>
<reference evidence="4 5" key="1">
    <citation type="submission" date="2016-06" db="EMBL/GenBank/DDBJ databases">
        <authorList>
            <person name="Olsen C.W."/>
            <person name="Carey S."/>
            <person name="Hinshaw L."/>
            <person name="Karasin A.I."/>
        </authorList>
    </citation>
    <scope>NUCLEOTIDE SEQUENCE [LARGE SCALE GENOMIC DNA]</scope>
    <source>
        <strain evidence="4 5">LZ-22</strain>
    </source>
</reference>
<dbReference type="OrthoDB" id="9802424at2"/>
<dbReference type="AlphaFoldDB" id="A0A1G6H6Z1"/>
<dbReference type="InterPro" id="IPR018130">
    <property type="entry name" value="Ribosomal_uS2_CS"/>
</dbReference>
<dbReference type="GO" id="GO:0005840">
    <property type="term" value="C:ribosome"/>
    <property type="evidence" value="ECO:0007669"/>
    <property type="project" value="InterPro"/>
</dbReference>
<dbReference type="InterPro" id="IPR016035">
    <property type="entry name" value="Acyl_Trfase/lysoPLipase"/>
</dbReference>
<keyword evidence="5" id="KW-1185">Reference proteome</keyword>
<dbReference type="GO" id="GO:0006412">
    <property type="term" value="P:translation"/>
    <property type="evidence" value="ECO:0007669"/>
    <property type="project" value="InterPro"/>
</dbReference>
<keyword evidence="2" id="KW-0378">Hydrolase</keyword>
<keyword evidence="1 2" id="KW-0443">Lipid metabolism</keyword>
<dbReference type="GO" id="GO:0003735">
    <property type="term" value="F:structural constituent of ribosome"/>
    <property type="evidence" value="ECO:0007669"/>
    <property type="project" value="InterPro"/>
</dbReference>
<dbReference type="SUPFAM" id="SSF52151">
    <property type="entry name" value="FabD/lysophospholipase-like"/>
    <property type="match status" value="1"/>
</dbReference>
<dbReference type="GO" id="GO:0016787">
    <property type="term" value="F:hydrolase activity"/>
    <property type="evidence" value="ECO:0007669"/>
    <property type="project" value="UniProtKB-UniRule"/>
</dbReference>
<protein>
    <submittedName>
        <fullName evidence="4">Predicted phospholipase, patatin/cPLA2 family</fullName>
    </submittedName>
</protein>
<name>A0A1G6H6Z1_9ACTN</name>
<dbReference type="EMBL" id="FMYF01000007">
    <property type="protein sequence ID" value="SDB90027.1"/>
    <property type="molecule type" value="Genomic_DNA"/>
</dbReference>
<organism evidence="4 5">
    <name type="scientific">Raineyella antarctica</name>
    <dbReference type="NCBI Taxonomy" id="1577474"/>
    <lineage>
        <taxon>Bacteria</taxon>
        <taxon>Bacillati</taxon>
        <taxon>Actinomycetota</taxon>
        <taxon>Actinomycetes</taxon>
        <taxon>Propionibacteriales</taxon>
        <taxon>Propionibacteriaceae</taxon>
        <taxon>Raineyella</taxon>
    </lineage>
</organism>
<feature type="active site" description="Proton acceptor" evidence="2">
    <location>
        <position position="175"/>
    </location>
</feature>
<keyword evidence="2" id="KW-0442">Lipid degradation</keyword>
<accession>A0A1G6H6Z1</accession>
<dbReference type="Pfam" id="PF01734">
    <property type="entry name" value="Patatin"/>
    <property type="match status" value="1"/>
</dbReference>
<evidence type="ECO:0000256" key="1">
    <source>
        <dbReference type="ARBA" id="ARBA00023098"/>
    </source>
</evidence>
<dbReference type="PROSITE" id="PS00962">
    <property type="entry name" value="RIBOSOMAL_S2_1"/>
    <property type="match status" value="1"/>
</dbReference>
<feature type="short sequence motif" description="DGA/G" evidence="2">
    <location>
        <begin position="175"/>
        <end position="177"/>
    </location>
</feature>
<feature type="domain" description="PNPLA" evidence="3">
    <location>
        <begin position="17"/>
        <end position="190"/>
    </location>
</feature>
<evidence type="ECO:0000313" key="5">
    <source>
        <dbReference type="Proteomes" id="UP000199086"/>
    </source>
</evidence>
<comment type="caution">
    <text evidence="2">Lacks conserved residue(s) required for the propagation of feature annotation.</text>
</comment>
<dbReference type="InterPro" id="IPR045943">
    <property type="entry name" value="DUF6363"/>
</dbReference>
<dbReference type="Gene3D" id="3.40.1090.10">
    <property type="entry name" value="Cytosolic phospholipase A2 catalytic domain"/>
    <property type="match status" value="2"/>
</dbReference>
<dbReference type="Pfam" id="PF19890">
    <property type="entry name" value="DUF6363"/>
    <property type="match status" value="1"/>
</dbReference>
<dbReference type="Proteomes" id="UP000199086">
    <property type="component" value="Unassembled WGS sequence"/>
</dbReference>
<dbReference type="InterPro" id="IPR002641">
    <property type="entry name" value="PNPLA_dom"/>
</dbReference>
<dbReference type="GO" id="GO:0016042">
    <property type="term" value="P:lipid catabolic process"/>
    <property type="evidence" value="ECO:0007669"/>
    <property type="project" value="UniProtKB-UniRule"/>
</dbReference>
<evidence type="ECO:0000259" key="3">
    <source>
        <dbReference type="PROSITE" id="PS51635"/>
    </source>
</evidence>